<gene>
    <name evidence="1" type="ORF">GMARGA_LOCUS37531</name>
</gene>
<protein>
    <submittedName>
        <fullName evidence="1">25095_t:CDS:1</fullName>
    </submittedName>
</protein>
<name>A0ABN7X1L0_GIGMA</name>
<dbReference type="EMBL" id="CAJVQB010078778">
    <property type="protein sequence ID" value="CAG8845244.1"/>
    <property type="molecule type" value="Genomic_DNA"/>
</dbReference>
<dbReference type="Proteomes" id="UP000789901">
    <property type="component" value="Unassembled WGS sequence"/>
</dbReference>
<sequence>MYYSNFSSTTPIVTVFGANLATKNNLKLDCMAFSTDLQYITSELSKNMVTSSSIYQ</sequence>
<accession>A0ABN7X1L0</accession>
<proteinExistence type="predicted"/>
<evidence type="ECO:0000313" key="2">
    <source>
        <dbReference type="Proteomes" id="UP000789901"/>
    </source>
</evidence>
<comment type="caution">
    <text evidence="1">The sequence shown here is derived from an EMBL/GenBank/DDBJ whole genome shotgun (WGS) entry which is preliminary data.</text>
</comment>
<organism evidence="1 2">
    <name type="scientific">Gigaspora margarita</name>
    <dbReference type="NCBI Taxonomy" id="4874"/>
    <lineage>
        <taxon>Eukaryota</taxon>
        <taxon>Fungi</taxon>
        <taxon>Fungi incertae sedis</taxon>
        <taxon>Mucoromycota</taxon>
        <taxon>Glomeromycotina</taxon>
        <taxon>Glomeromycetes</taxon>
        <taxon>Diversisporales</taxon>
        <taxon>Gigasporaceae</taxon>
        <taxon>Gigaspora</taxon>
    </lineage>
</organism>
<evidence type="ECO:0000313" key="1">
    <source>
        <dbReference type="EMBL" id="CAG8845244.1"/>
    </source>
</evidence>
<reference evidence="1 2" key="1">
    <citation type="submission" date="2021-06" db="EMBL/GenBank/DDBJ databases">
        <authorList>
            <person name="Kallberg Y."/>
            <person name="Tangrot J."/>
            <person name="Rosling A."/>
        </authorList>
    </citation>
    <scope>NUCLEOTIDE SEQUENCE [LARGE SCALE GENOMIC DNA]</scope>
    <source>
        <strain evidence="1 2">120-4 pot B 10/14</strain>
    </source>
</reference>
<feature type="non-terminal residue" evidence="1">
    <location>
        <position position="56"/>
    </location>
</feature>
<keyword evidence="2" id="KW-1185">Reference proteome</keyword>